<dbReference type="InterPro" id="IPR012902">
    <property type="entry name" value="N_methyl_site"/>
</dbReference>
<keyword evidence="1" id="KW-1133">Transmembrane helix</keyword>
<proteinExistence type="predicted"/>
<dbReference type="Proteomes" id="UP001620397">
    <property type="component" value="Unassembled WGS sequence"/>
</dbReference>
<evidence type="ECO:0000256" key="1">
    <source>
        <dbReference type="SAM" id="Phobius"/>
    </source>
</evidence>
<protein>
    <submittedName>
        <fullName evidence="2">Prepilin-type N-terminal cleavage/methylation domain-containing protein</fullName>
    </submittedName>
</protein>
<keyword evidence="3" id="KW-1185">Reference proteome</keyword>
<organism evidence="2 3">
    <name type="scientific">Dyella agri</name>
    <dbReference type="NCBI Taxonomy" id="1926869"/>
    <lineage>
        <taxon>Bacteria</taxon>
        <taxon>Pseudomonadati</taxon>
        <taxon>Pseudomonadota</taxon>
        <taxon>Gammaproteobacteria</taxon>
        <taxon>Lysobacterales</taxon>
        <taxon>Rhodanobacteraceae</taxon>
        <taxon>Dyella</taxon>
    </lineage>
</organism>
<evidence type="ECO:0000313" key="3">
    <source>
        <dbReference type="Proteomes" id="UP001620397"/>
    </source>
</evidence>
<dbReference type="InterPro" id="IPR045584">
    <property type="entry name" value="Pilin-like"/>
</dbReference>
<reference evidence="2 3" key="1">
    <citation type="submission" date="2020-10" db="EMBL/GenBank/DDBJ databases">
        <title>Phylogeny of dyella-like bacteria.</title>
        <authorList>
            <person name="Fu J."/>
        </authorList>
    </citation>
    <scope>NUCLEOTIDE SEQUENCE [LARGE SCALE GENOMIC DNA]</scope>
    <source>
        <strain evidence="2 3">DKC-1</strain>
    </source>
</reference>
<dbReference type="Pfam" id="PF07963">
    <property type="entry name" value="N_methyl"/>
    <property type="match status" value="1"/>
</dbReference>
<gene>
    <name evidence="2" type="ORF">ISP14_09235</name>
</gene>
<feature type="transmembrane region" description="Helical" evidence="1">
    <location>
        <begin position="12"/>
        <end position="35"/>
    </location>
</feature>
<sequence length="156" mass="16821">MNKADRTATWRQVGFTLLELMIVVAIVAILAAIAIPSYTNYVVKTNRAAAEGCLSEYSNYMERFYTTNLSYSYNQSTATAFTSLSSVSLDCTATSQTGNNYTYKFPAAPSSTSYTVQAVPINAQLTRDTQCGTLSLDQAGNRNISGTGTVVQCWGG</sequence>
<keyword evidence="1" id="KW-0812">Transmembrane</keyword>
<accession>A0ABW8KJZ2</accession>
<dbReference type="NCBIfam" id="TIGR02532">
    <property type="entry name" value="IV_pilin_GFxxxE"/>
    <property type="match status" value="1"/>
</dbReference>
<name>A0ABW8KJZ2_9GAMM</name>
<keyword evidence="1" id="KW-0472">Membrane</keyword>
<dbReference type="Gene3D" id="3.30.700.10">
    <property type="entry name" value="Glycoprotein, Type 4 Pilin"/>
    <property type="match status" value="1"/>
</dbReference>
<dbReference type="SUPFAM" id="SSF54523">
    <property type="entry name" value="Pili subunits"/>
    <property type="match status" value="1"/>
</dbReference>
<dbReference type="EMBL" id="JADIKL010000004">
    <property type="protein sequence ID" value="MFK2930974.1"/>
    <property type="molecule type" value="Genomic_DNA"/>
</dbReference>
<comment type="caution">
    <text evidence="2">The sequence shown here is derived from an EMBL/GenBank/DDBJ whole genome shotgun (WGS) entry which is preliminary data.</text>
</comment>
<dbReference type="Pfam" id="PF16732">
    <property type="entry name" value="ComP_DUS"/>
    <property type="match status" value="1"/>
</dbReference>
<evidence type="ECO:0000313" key="2">
    <source>
        <dbReference type="EMBL" id="MFK2930974.1"/>
    </source>
</evidence>
<dbReference type="InterPro" id="IPR031982">
    <property type="entry name" value="PilE-like"/>
</dbReference>